<reference evidence="9 10" key="1">
    <citation type="submission" date="2021-03" db="EMBL/GenBank/DDBJ databases">
        <title>Sequencing the genomes of 1000 actinobacteria strains.</title>
        <authorList>
            <person name="Klenk H.-P."/>
        </authorList>
    </citation>
    <scope>NUCLEOTIDE SEQUENCE [LARGE SCALE GENOMIC DNA]</scope>
    <source>
        <strain evidence="9 10">DSM 45510</strain>
    </source>
</reference>
<keyword evidence="3 9" id="KW-0808">Transferase</keyword>
<dbReference type="InterPro" id="IPR049829">
    <property type="entry name" value="MptA/B-like"/>
</dbReference>
<feature type="transmembrane region" description="Helical" evidence="8">
    <location>
        <begin position="339"/>
        <end position="360"/>
    </location>
</feature>
<evidence type="ECO:0000313" key="9">
    <source>
        <dbReference type="EMBL" id="MBP2179392.1"/>
    </source>
</evidence>
<dbReference type="RefSeq" id="WP_209663109.1">
    <property type="nucleotide sequence ID" value="NZ_JAGGMS010000001.1"/>
</dbReference>
<evidence type="ECO:0000313" key="10">
    <source>
        <dbReference type="Proteomes" id="UP000741013"/>
    </source>
</evidence>
<accession>A0ABS4PIY8</accession>
<gene>
    <name evidence="9" type="ORF">JOM49_000918</name>
</gene>
<feature type="transmembrane region" description="Helical" evidence="8">
    <location>
        <begin position="153"/>
        <end position="171"/>
    </location>
</feature>
<evidence type="ECO:0000256" key="5">
    <source>
        <dbReference type="ARBA" id="ARBA00022989"/>
    </source>
</evidence>
<organism evidence="9 10">
    <name type="scientific">Amycolatopsis magusensis</name>
    <dbReference type="NCBI Taxonomy" id="882444"/>
    <lineage>
        <taxon>Bacteria</taxon>
        <taxon>Bacillati</taxon>
        <taxon>Actinomycetota</taxon>
        <taxon>Actinomycetes</taxon>
        <taxon>Pseudonocardiales</taxon>
        <taxon>Pseudonocardiaceae</taxon>
        <taxon>Amycolatopsis</taxon>
    </lineage>
</organism>
<dbReference type="EC" id="2.4.1.-" evidence="9"/>
<evidence type="ECO:0000256" key="4">
    <source>
        <dbReference type="ARBA" id="ARBA00022692"/>
    </source>
</evidence>
<feature type="transmembrane region" description="Helical" evidence="8">
    <location>
        <begin position="30"/>
        <end position="48"/>
    </location>
</feature>
<comment type="caution">
    <text evidence="9">The sequence shown here is derived from an EMBL/GenBank/DDBJ whole genome shotgun (WGS) entry which is preliminary data.</text>
</comment>
<dbReference type="Pfam" id="PF26314">
    <property type="entry name" value="MptA_B_family"/>
    <property type="match status" value="1"/>
</dbReference>
<keyword evidence="5 8" id="KW-1133">Transmembrane helix</keyword>
<feature type="transmembrane region" description="Helical" evidence="8">
    <location>
        <begin position="60"/>
        <end position="79"/>
    </location>
</feature>
<feature type="transmembrane region" description="Helical" evidence="8">
    <location>
        <begin position="313"/>
        <end position="333"/>
    </location>
</feature>
<protein>
    <submittedName>
        <fullName evidence="9">Alpha-1,6-mannosyltransferase</fullName>
        <ecNumber evidence="9">2.4.1.-</ecNumber>
    </submittedName>
</protein>
<evidence type="ECO:0000256" key="8">
    <source>
        <dbReference type="SAM" id="Phobius"/>
    </source>
</evidence>
<feature type="transmembrane region" description="Helical" evidence="8">
    <location>
        <begin position="183"/>
        <end position="200"/>
    </location>
</feature>
<comment type="similarity">
    <text evidence="7">Belongs to the MptA/B family.</text>
</comment>
<keyword evidence="2 9" id="KW-0328">Glycosyltransferase</keyword>
<evidence type="ECO:0000256" key="6">
    <source>
        <dbReference type="ARBA" id="ARBA00023136"/>
    </source>
</evidence>
<dbReference type="EMBL" id="JAGGMS010000001">
    <property type="protein sequence ID" value="MBP2179392.1"/>
    <property type="molecule type" value="Genomic_DNA"/>
</dbReference>
<comment type="subcellular location">
    <subcellularLocation>
        <location evidence="1">Membrane</location>
        <topology evidence="1">Multi-pass membrane protein</topology>
    </subcellularLocation>
</comment>
<sequence>MLRADQLRWVGFAGVLLLVVTTLVKGGAPVLAAGIAGMGLLVLAWTLLGRVLMELPDTRWLRWTLVLWGAPLMIAPPLFSGDVHSYLAQGEIAAHGLDPYTFGPAEALGTGSAMTERVSGYWQDTPSPYGPLFSLLQRWIAGVVGENPYAGVIAHRLIELAGLALIVWAVPRLAKAAGVSERVALWLGVLNPLVLWHFVAGVHNDSLMLGLMLAGTAFGLESLRSSRIDWSQMSIGLLLVAAGALVKLPAIVALAVLGTAIARRQGATWGRLALVGVAMVAGMALVSAAVSIGTGFGFGWLRTLGTSGSVNSWMAPTNWFGFLTGGVGSLFGAHITQTMIGVGKIIGYAVIAGGVGFVLHRQLKGRLNAVSALGAMLLVVVAFGPVVQPWYILWAAIPLAACLPTGRSRNVLVGFLAVFAVVLPPLSGSPGVLITGYLGSVIIVAASYLALDRLARRTTPEPVKSPG</sequence>
<evidence type="ECO:0000256" key="7">
    <source>
        <dbReference type="ARBA" id="ARBA00043987"/>
    </source>
</evidence>
<keyword evidence="4 8" id="KW-0812">Transmembrane</keyword>
<feature type="transmembrane region" description="Helical" evidence="8">
    <location>
        <begin position="273"/>
        <end position="301"/>
    </location>
</feature>
<name>A0ABS4PIY8_9PSEU</name>
<feature type="transmembrane region" description="Helical" evidence="8">
    <location>
        <begin position="7"/>
        <end position="24"/>
    </location>
</feature>
<dbReference type="GO" id="GO:0016757">
    <property type="term" value="F:glycosyltransferase activity"/>
    <property type="evidence" value="ECO:0007669"/>
    <property type="project" value="UniProtKB-KW"/>
</dbReference>
<evidence type="ECO:0000256" key="1">
    <source>
        <dbReference type="ARBA" id="ARBA00004141"/>
    </source>
</evidence>
<feature type="transmembrane region" description="Helical" evidence="8">
    <location>
        <begin position="434"/>
        <end position="451"/>
    </location>
</feature>
<evidence type="ECO:0000256" key="3">
    <source>
        <dbReference type="ARBA" id="ARBA00022679"/>
    </source>
</evidence>
<dbReference type="Proteomes" id="UP000741013">
    <property type="component" value="Unassembled WGS sequence"/>
</dbReference>
<keyword evidence="6 8" id="KW-0472">Membrane</keyword>
<proteinExistence type="inferred from homology"/>
<dbReference type="NCBIfam" id="NF038066">
    <property type="entry name" value="MptB"/>
    <property type="match status" value="1"/>
</dbReference>
<feature type="transmembrane region" description="Helical" evidence="8">
    <location>
        <begin position="235"/>
        <end position="261"/>
    </location>
</feature>
<feature type="transmembrane region" description="Helical" evidence="8">
    <location>
        <begin position="411"/>
        <end position="428"/>
    </location>
</feature>
<evidence type="ECO:0000256" key="2">
    <source>
        <dbReference type="ARBA" id="ARBA00022676"/>
    </source>
</evidence>
<keyword evidence="10" id="KW-1185">Reference proteome</keyword>